<accession>A0A7X0ZZM7</accession>
<evidence type="ECO:0000313" key="2">
    <source>
        <dbReference type="Proteomes" id="UP000565628"/>
    </source>
</evidence>
<dbReference type="AlphaFoldDB" id="A0A7X0ZZM7"/>
<protein>
    <submittedName>
        <fullName evidence="1">Uncharacterized protein</fullName>
    </submittedName>
</protein>
<reference evidence="1 2" key="1">
    <citation type="submission" date="2020-03" db="EMBL/GenBank/DDBJ databases">
        <title>Soil Listeria distribution.</title>
        <authorList>
            <person name="Liao J."/>
            <person name="Wiedmann M."/>
        </authorList>
    </citation>
    <scope>NUCLEOTIDE SEQUENCE [LARGE SCALE GENOMIC DNA]</scope>
    <source>
        <strain evidence="1 2">FSL L7-0039</strain>
    </source>
</reference>
<dbReference type="EMBL" id="JAASWV010000041">
    <property type="protein sequence ID" value="MBC2312517.1"/>
    <property type="molecule type" value="Genomic_DNA"/>
</dbReference>
<sequence length="180" mass="21395">MGKVNDYKLLRVVMEHSENNDWQDAVQEWEIEDCQEDDNQEESCICGKEQLKYLFTIENKINGKVLTPIGSSCIKKFEREELDELTSINKKLFKLLHAMEKNKYIRLDNEFFTRKLLSYLYTEGAFTTNKYGTAESSYEFILKMFNKRTDPTPNQDKKIKAIIMNDIRPFLRRILKDKIK</sequence>
<comment type="caution">
    <text evidence="1">The sequence shown here is derived from an EMBL/GenBank/DDBJ whole genome shotgun (WGS) entry which is preliminary data.</text>
</comment>
<gene>
    <name evidence="1" type="ORF">HCJ81_16805</name>
</gene>
<dbReference type="Proteomes" id="UP000565628">
    <property type="component" value="Unassembled WGS sequence"/>
</dbReference>
<organism evidence="1 2">
    <name type="scientific">Listeria booriae</name>
    <dbReference type="NCBI Taxonomy" id="1552123"/>
    <lineage>
        <taxon>Bacteria</taxon>
        <taxon>Bacillati</taxon>
        <taxon>Bacillota</taxon>
        <taxon>Bacilli</taxon>
        <taxon>Bacillales</taxon>
        <taxon>Listeriaceae</taxon>
        <taxon>Listeria</taxon>
    </lineage>
</organism>
<proteinExistence type="predicted"/>
<dbReference type="RefSeq" id="WP_185642512.1">
    <property type="nucleotide sequence ID" value="NZ_JAASWV010000041.1"/>
</dbReference>
<evidence type="ECO:0000313" key="1">
    <source>
        <dbReference type="EMBL" id="MBC2312517.1"/>
    </source>
</evidence>
<name>A0A7X0ZZM7_9LIST</name>